<evidence type="ECO:0000313" key="2">
    <source>
        <dbReference type="Proteomes" id="UP000053477"/>
    </source>
</evidence>
<evidence type="ECO:0000313" key="1">
    <source>
        <dbReference type="EMBL" id="KLO16928.1"/>
    </source>
</evidence>
<proteinExistence type="predicted"/>
<dbReference type="Proteomes" id="UP000053477">
    <property type="component" value="Unassembled WGS sequence"/>
</dbReference>
<gene>
    <name evidence="1" type="ORF">SCHPADRAFT_901086</name>
</gene>
<name>A0A0H2S5N8_9AGAM</name>
<reference evidence="1 2" key="1">
    <citation type="submission" date="2015-04" db="EMBL/GenBank/DDBJ databases">
        <title>Complete genome sequence of Schizopora paradoxa KUC8140, a cosmopolitan wood degrader in East Asia.</title>
        <authorList>
            <consortium name="DOE Joint Genome Institute"/>
            <person name="Min B."/>
            <person name="Park H."/>
            <person name="Jang Y."/>
            <person name="Kim J.-J."/>
            <person name="Kim K.H."/>
            <person name="Pangilinan J."/>
            <person name="Lipzen A."/>
            <person name="Riley R."/>
            <person name="Grigoriev I.V."/>
            <person name="Spatafora J.W."/>
            <person name="Choi I.-G."/>
        </authorList>
    </citation>
    <scope>NUCLEOTIDE SEQUENCE [LARGE SCALE GENOMIC DNA]</scope>
    <source>
        <strain evidence="1 2">KUC8140</strain>
    </source>
</reference>
<protein>
    <submittedName>
        <fullName evidence="1">Uncharacterized protein</fullName>
    </submittedName>
</protein>
<keyword evidence="2" id="KW-1185">Reference proteome</keyword>
<dbReference type="InParanoid" id="A0A0H2S5N8"/>
<dbReference type="EMBL" id="KQ085910">
    <property type="protein sequence ID" value="KLO16928.1"/>
    <property type="molecule type" value="Genomic_DNA"/>
</dbReference>
<accession>A0A0H2S5N8</accession>
<sequence>MVASSPVTFLFAAVYLRHIRRARNASSDRLELGLRGTLARETRLAQASCLHSMRTAPHGPPSPYTRLGISLPGLAEPLLSLRSASPDRPDVSRL</sequence>
<dbReference type="AlphaFoldDB" id="A0A0H2S5N8"/>
<organism evidence="1 2">
    <name type="scientific">Schizopora paradoxa</name>
    <dbReference type="NCBI Taxonomy" id="27342"/>
    <lineage>
        <taxon>Eukaryota</taxon>
        <taxon>Fungi</taxon>
        <taxon>Dikarya</taxon>
        <taxon>Basidiomycota</taxon>
        <taxon>Agaricomycotina</taxon>
        <taxon>Agaricomycetes</taxon>
        <taxon>Hymenochaetales</taxon>
        <taxon>Schizoporaceae</taxon>
        <taxon>Schizopora</taxon>
    </lineage>
</organism>